<evidence type="ECO:0000256" key="12">
    <source>
        <dbReference type="PIRSR" id="PIRSR602506-51"/>
    </source>
</evidence>
<dbReference type="EMBL" id="KM110797">
    <property type="protein sequence ID" value="AKA64714.1"/>
    <property type="molecule type" value="Genomic_RNA"/>
</dbReference>
<keyword evidence="6" id="KW-0597">Phosphoprotein</keyword>
<evidence type="ECO:0000259" key="15">
    <source>
        <dbReference type="PROSITE" id="PS51838"/>
    </source>
</evidence>
<feature type="domain" description="HDAg" evidence="15">
    <location>
        <begin position="20"/>
        <end position="195"/>
    </location>
</feature>
<evidence type="ECO:0000256" key="11">
    <source>
        <dbReference type="ARBA" id="ARBA00023296"/>
    </source>
</evidence>
<keyword evidence="13" id="KW-0636">Prenylation</keyword>
<dbReference type="Pfam" id="PF01517">
    <property type="entry name" value="HDV_ag"/>
    <property type="match status" value="1"/>
</dbReference>
<evidence type="ECO:0000256" key="5">
    <source>
        <dbReference type="ARBA" id="ARBA00022524"/>
    </source>
</evidence>
<accession>A0A190LCL7</accession>
<feature type="compositionally biased region" description="Basic and acidic residues" evidence="14">
    <location>
        <begin position="129"/>
        <end position="140"/>
    </location>
</feature>
<evidence type="ECO:0000256" key="1">
    <source>
        <dbReference type="ARBA" id="ARBA00004147"/>
    </source>
</evidence>
<evidence type="ECO:0000256" key="13">
    <source>
        <dbReference type="PIRSR" id="PIRSR602506-52"/>
    </source>
</evidence>
<keyword evidence="11" id="KW-1160">Virus entry into host cell</keyword>
<feature type="compositionally biased region" description="Gly residues" evidence="14">
    <location>
        <begin position="158"/>
        <end position="167"/>
    </location>
</feature>
<evidence type="ECO:0000256" key="14">
    <source>
        <dbReference type="SAM" id="MobiDB-lite"/>
    </source>
</evidence>
<dbReference type="InterPro" id="IPR027403">
    <property type="entry name" value="Delta_antigen_N"/>
</dbReference>
<keyword evidence="9" id="KW-0694">RNA-binding</keyword>
<comment type="subcellular location">
    <subcellularLocation>
        <location evidence="1">Host nucleus</location>
    </subcellularLocation>
    <subcellularLocation>
        <location evidence="2">Virion</location>
    </subcellularLocation>
</comment>
<evidence type="ECO:0000313" key="17">
    <source>
        <dbReference type="Proteomes" id="UP000106685"/>
    </source>
</evidence>
<keyword evidence="8" id="KW-0946">Virion</keyword>
<dbReference type="Gene3D" id="4.10.220.40">
    <property type="entry name" value="Delta antigen, N-terminal"/>
    <property type="match status" value="1"/>
</dbReference>
<feature type="lipid moiety-binding region" description="S-farnesyl cysteine; by host" evidence="13">
    <location>
        <position position="211"/>
    </location>
</feature>
<keyword evidence="5" id="KW-1163">Viral penetration into host nucleus</keyword>
<dbReference type="SUPFAM" id="SSF58108">
    <property type="entry name" value="Oligomerization domain of hepatitis delta antigen"/>
    <property type="match status" value="1"/>
</dbReference>
<protein>
    <submittedName>
        <fullName evidence="16">Large delta antigen</fullName>
    </submittedName>
</protein>
<organism evidence="16 17">
    <name type="scientific">Hepatitis delta virus</name>
    <name type="common">HDV</name>
    <dbReference type="NCBI Taxonomy" id="12475"/>
    <lineage>
        <taxon>Viruses</taxon>
        <taxon>Ribozyviria</taxon>
        <taxon>Kolmioviridae</taxon>
        <taxon>Deltavirus</taxon>
        <taxon>Deltavirus italiense</taxon>
    </lineage>
</organism>
<dbReference type="GO" id="GO:0044423">
    <property type="term" value="C:virion component"/>
    <property type="evidence" value="ECO:0007669"/>
    <property type="project" value="UniProtKB-KW"/>
</dbReference>
<reference evidence="16 17" key="1">
    <citation type="submission" date="2014-07" db="EMBL/GenBank/DDBJ databases">
        <title>HDV full genome analysis, Cameroon.</title>
        <authorList>
            <person name="Luetteke N."/>
            <person name="Njouom R."/>
            <person name="Foupouapouognigni Y."/>
            <person name="Noah D."/>
            <person name="Gessain A."/>
            <person name="Muller C.P."/>
        </authorList>
    </citation>
    <scope>NUCLEOTIDE SEQUENCE [LARGE SCALE GENOMIC DNA]</scope>
    <source>
        <strain evidence="16">Mebak61</strain>
    </source>
</reference>
<evidence type="ECO:0000256" key="7">
    <source>
        <dbReference type="ARBA" id="ARBA00022562"/>
    </source>
</evidence>
<feature type="compositionally biased region" description="Basic and acidic residues" evidence="14">
    <location>
        <begin position="74"/>
        <end position="112"/>
    </location>
</feature>
<comment type="PTM">
    <text evidence="13">Prenylated by host farnesyl-transferase in the cytoplasm prior to nucleus translocation.</text>
</comment>
<dbReference type="Proteomes" id="UP000106685">
    <property type="component" value="Genome"/>
</dbReference>
<dbReference type="GO" id="GO:0003723">
    <property type="term" value="F:RNA binding"/>
    <property type="evidence" value="ECO:0007669"/>
    <property type="project" value="UniProtKB-KW"/>
</dbReference>
<keyword evidence="10" id="KW-0007">Acetylation</keyword>
<dbReference type="GO" id="GO:0043657">
    <property type="term" value="C:host cell"/>
    <property type="evidence" value="ECO:0007669"/>
    <property type="project" value="GOC"/>
</dbReference>
<evidence type="ECO:0000313" key="16">
    <source>
        <dbReference type="EMBL" id="AKA64714.1"/>
    </source>
</evidence>
<feature type="compositionally biased region" description="Basic and acidic residues" evidence="14">
    <location>
        <begin position="178"/>
        <end position="194"/>
    </location>
</feature>
<feature type="region of interest" description="Disordered" evidence="14">
    <location>
        <begin position="40"/>
        <end position="214"/>
    </location>
</feature>
<evidence type="ECO:0000256" key="2">
    <source>
        <dbReference type="ARBA" id="ARBA00004328"/>
    </source>
</evidence>
<keyword evidence="4" id="KW-0488">Methylation</keyword>
<name>A0A190LCL7_HDV</name>
<dbReference type="GO" id="GO:0075732">
    <property type="term" value="P:viral penetration into host nucleus"/>
    <property type="evidence" value="ECO:0007669"/>
    <property type="project" value="UniProtKB-KW"/>
</dbReference>
<dbReference type="PROSITE" id="PS51838">
    <property type="entry name" value="HDAG"/>
    <property type="match status" value="1"/>
</dbReference>
<dbReference type="GO" id="GO:0046718">
    <property type="term" value="P:symbiont entry into host cell"/>
    <property type="evidence" value="ECO:0007669"/>
    <property type="project" value="UniProtKB-KW"/>
</dbReference>
<organismHost>
    <name type="scientific">Homo sapiens</name>
    <name type="common">Human</name>
    <dbReference type="NCBI Taxonomy" id="9606"/>
</organismHost>
<keyword evidence="13" id="KW-0449">Lipoprotein</keyword>
<dbReference type="InterPro" id="IPR002506">
    <property type="entry name" value="HDV_ag"/>
</dbReference>
<proteinExistence type="inferred from homology"/>
<dbReference type="GO" id="GO:0042025">
    <property type="term" value="C:host cell nucleus"/>
    <property type="evidence" value="ECO:0007669"/>
    <property type="project" value="UniProtKB-SubCell"/>
</dbReference>
<evidence type="ECO:0000256" key="9">
    <source>
        <dbReference type="ARBA" id="ARBA00022884"/>
    </source>
</evidence>
<dbReference type="InterPro" id="IPR037517">
    <property type="entry name" value="HDAG_dom"/>
</dbReference>
<sequence length="214" mass="24238">MSRADSKKNRGGREDILEQWISGRKRQEELERELRKTKKKLKKLEDENPWLGNIKGIIGKKDRDGEGGPPAKRARTDQMEVDSRPGKKPHRGDFTDKEREDHRRRKSLENKKKQLSGGGKSLSREEEEELKRLTEEDEARKRRIAGPRVGGVNPLEGGTRGAPGGGFVPSMQGIPESPFHRTGEGLDVRGERGFPWDILFPSDPPFSPQSCRPQ</sequence>
<evidence type="ECO:0000256" key="10">
    <source>
        <dbReference type="ARBA" id="ARBA00022990"/>
    </source>
</evidence>
<evidence type="ECO:0000256" key="6">
    <source>
        <dbReference type="ARBA" id="ARBA00022553"/>
    </source>
</evidence>
<keyword evidence="7" id="KW-1048">Host nucleus</keyword>
<evidence type="ECO:0000256" key="4">
    <source>
        <dbReference type="ARBA" id="ARBA00022481"/>
    </source>
</evidence>
<evidence type="ECO:0000256" key="3">
    <source>
        <dbReference type="ARBA" id="ARBA00010721"/>
    </source>
</evidence>
<feature type="modified residue" description="Cysteine methyl ester; by host" evidence="12">
    <location>
        <position position="211"/>
    </location>
</feature>
<evidence type="ECO:0000256" key="8">
    <source>
        <dbReference type="ARBA" id="ARBA00022844"/>
    </source>
</evidence>
<comment type="similarity">
    <text evidence="3">Belongs to the hepatitis delta antigen family.</text>
</comment>